<dbReference type="InterPro" id="IPR041682">
    <property type="entry name" value="AAA_14"/>
</dbReference>
<dbReference type="EMBL" id="LAZR01008598">
    <property type="protein sequence ID" value="KKM77733.1"/>
    <property type="molecule type" value="Genomic_DNA"/>
</dbReference>
<dbReference type="InterPro" id="IPR025420">
    <property type="entry name" value="DUF4143"/>
</dbReference>
<dbReference type="InterPro" id="IPR027417">
    <property type="entry name" value="P-loop_NTPase"/>
</dbReference>
<accession>A0A0F9K6U4</accession>
<proteinExistence type="predicted"/>
<evidence type="ECO:0000313" key="3">
    <source>
        <dbReference type="EMBL" id="KKM77733.1"/>
    </source>
</evidence>
<dbReference type="SUPFAM" id="SSF52540">
    <property type="entry name" value="P-loop containing nucleoside triphosphate hydrolases"/>
    <property type="match status" value="1"/>
</dbReference>
<dbReference type="AlphaFoldDB" id="A0A0F9K6U4"/>
<reference evidence="3" key="1">
    <citation type="journal article" date="2015" name="Nature">
        <title>Complex archaea that bridge the gap between prokaryotes and eukaryotes.</title>
        <authorList>
            <person name="Spang A."/>
            <person name="Saw J.H."/>
            <person name="Jorgensen S.L."/>
            <person name="Zaremba-Niedzwiedzka K."/>
            <person name="Martijn J."/>
            <person name="Lind A.E."/>
            <person name="van Eijk R."/>
            <person name="Schleper C."/>
            <person name="Guy L."/>
            <person name="Ettema T.J."/>
        </authorList>
    </citation>
    <scope>NUCLEOTIDE SEQUENCE</scope>
</reference>
<dbReference type="Pfam" id="PF13635">
    <property type="entry name" value="DUF4143"/>
    <property type="match status" value="1"/>
</dbReference>
<gene>
    <name evidence="3" type="ORF">LCGC14_1367070</name>
</gene>
<feature type="domain" description="AAA" evidence="1">
    <location>
        <begin position="18"/>
        <end position="152"/>
    </location>
</feature>
<sequence>MKRDRTSFLVNWLNSKTRKPLVIRGARQVGKTWLIRDLANSQKRQLIELNFEKRPDMESLFSSNDPKEIILNIAASTGSKIEPSNAILFLDEIQATPHLLEKLRWFAEDMPELPVVAAGSLLDFILAKHEFSMPVGRISYMYLEPLSFEEFLDAIEEHELRKYLQNYDWNFTIPKAIHSKLMKIIKEYLVVGGMPAAVSTWATEKDPNAVNQIHFDLLATYRDDFAKYSGRLSIERLEDIMNSVPRQLGKKFVYKDANVDVSAAPLKQALDLLSKSRVCHRIVATSANGLPLGAEANEKFSKVIMLDCGLCGTSLGLSLHQLRSISEISMINSGGMAEQLVGQLLRTVFPAYMPPFLYYWQRVKKGAEAEIDYIIQDENQIIPLEVKAGTTGTLKSLHQFMMKKKKKTAIRINSDIPRLGSVRVKDSFGSIIEYNLLSLPFYLLGQLHRLIKSAEK</sequence>
<protein>
    <recommendedName>
        <fullName evidence="4">AAA+ ATPase domain-containing protein</fullName>
    </recommendedName>
</protein>
<name>A0A0F9K6U4_9ZZZZ</name>
<evidence type="ECO:0000259" key="1">
    <source>
        <dbReference type="Pfam" id="PF13173"/>
    </source>
</evidence>
<dbReference type="PANTHER" id="PTHR33295:SF7">
    <property type="entry name" value="ATPASE"/>
    <property type="match status" value="1"/>
</dbReference>
<evidence type="ECO:0000259" key="2">
    <source>
        <dbReference type="Pfam" id="PF13635"/>
    </source>
</evidence>
<dbReference type="Pfam" id="PF13173">
    <property type="entry name" value="AAA_14"/>
    <property type="match status" value="1"/>
</dbReference>
<organism evidence="3">
    <name type="scientific">marine sediment metagenome</name>
    <dbReference type="NCBI Taxonomy" id="412755"/>
    <lineage>
        <taxon>unclassified sequences</taxon>
        <taxon>metagenomes</taxon>
        <taxon>ecological metagenomes</taxon>
    </lineage>
</organism>
<comment type="caution">
    <text evidence="3">The sequence shown here is derived from an EMBL/GenBank/DDBJ whole genome shotgun (WGS) entry which is preliminary data.</text>
</comment>
<feature type="domain" description="DUF4143" evidence="2">
    <location>
        <begin position="223"/>
        <end position="389"/>
    </location>
</feature>
<dbReference type="PANTHER" id="PTHR33295">
    <property type="entry name" value="ATPASE"/>
    <property type="match status" value="1"/>
</dbReference>
<dbReference type="Gene3D" id="3.40.50.300">
    <property type="entry name" value="P-loop containing nucleotide triphosphate hydrolases"/>
    <property type="match status" value="1"/>
</dbReference>
<evidence type="ECO:0008006" key="4">
    <source>
        <dbReference type="Google" id="ProtNLM"/>
    </source>
</evidence>